<sequence length="493" mass="56996">MAMRLLCVSTSKNTSVILQKIMDQYRDEVEFLLHVGDKDSDLKASSMTRMTRTRAVGKTHVMDGQKFNGLLHSVITRDDFEKDISIFIDHLHRRDEKFCYKSHNLACMQDYLDYYYILFDVMAEKVIENNITHMLFFNVPHLAYDTILYQIGKSLGLKIVIVTQSLFPNKYFSMPSMDAYGSFEPKKHQAPPAHIEKNKEIDLFYMKNVKQEQGETGKITAKAIGHILSFLAIKKPSYLLNPAKLYDILKRTNDIYRRLPKWRDPFARFFHVNELEYFEHIIQYEKVEYDLDVPFVYFPLQLQPEMTTSALGGYFRDQALAIECLASILPENVKIYVKENPKQGAYNRGPLFYHRLRRIKNVVVLPSFANTHTLTDRSLFVCTITGTVGWEALIKGKKALIFGNTWYQSFPGVFKYGDATSYDEIMNYRVDHAELEQAFGALLFKCHDGVVDRHYTKLVPDYDAAKNDEGVCTLLMDLLRGKAEFTFNPGPAA</sequence>
<evidence type="ECO:0000313" key="2">
    <source>
        <dbReference type="Proteomes" id="UP000683493"/>
    </source>
</evidence>
<name>A0ABX8JE99_9BACT</name>
<keyword evidence="2" id="KW-1185">Reference proteome</keyword>
<organism evidence="1 2">
    <name type="scientific">Geomonas diazotrophica</name>
    <dbReference type="NCBI Taxonomy" id="2843197"/>
    <lineage>
        <taxon>Bacteria</taxon>
        <taxon>Pseudomonadati</taxon>
        <taxon>Thermodesulfobacteriota</taxon>
        <taxon>Desulfuromonadia</taxon>
        <taxon>Geobacterales</taxon>
        <taxon>Geobacteraceae</taxon>
        <taxon>Geomonas</taxon>
    </lineage>
</organism>
<proteinExistence type="predicted"/>
<accession>A0ABX8JE99</accession>
<protein>
    <submittedName>
        <fullName evidence="1">Capsular biosynthesis protein</fullName>
    </submittedName>
</protein>
<gene>
    <name evidence="1" type="ORF">KP005_15395</name>
</gene>
<dbReference type="InterPro" id="IPR007833">
    <property type="entry name" value="Capsule_polysaccharide_synth"/>
</dbReference>
<dbReference type="Proteomes" id="UP000683493">
    <property type="component" value="Chromosome"/>
</dbReference>
<dbReference type="EMBL" id="CP076724">
    <property type="protein sequence ID" value="QWV96728.1"/>
    <property type="molecule type" value="Genomic_DNA"/>
</dbReference>
<reference evidence="1 2" key="1">
    <citation type="submission" date="2021-06" db="EMBL/GenBank/DDBJ databases">
        <title>Gemonas diversity in paddy soil.</title>
        <authorList>
            <person name="Liu G."/>
        </authorList>
    </citation>
    <scope>NUCLEOTIDE SEQUENCE [LARGE SCALE GENOMIC DNA]</scope>
    <source>
        <strain evidence="1 2">RG29</strain>
    </source>
</reference>
<evidence type="ECO:0000313" key="1">
    <source>
        <dbReference type="EMBL" id="QWV96728.1"/>
    </source>
</evidence>
<dbReference type="Pfam" id="PF05159">
    <property type="entry name" value="Capsule_synth"/>
    <property type="match status" value="1"/>
</dbReference>